<accession>A0AC34G5E0</accession>
<dbReference type="WBParaSite" id="ES5_v2.g24704.t1">
    <property type="protein sequence ID" value="ES5_v2.g24704.t1"/>
    <property type="gene ID" value="ES5_v2.g24704"/>
</dbReference>
<proteinExistence type="predicted"/>
<reference evidence="2" key="1">
    <citation type="submission" date="2022-11" db="UniProtKB">
        <authorList>
            <consortium name="WormBaseParasite"/>
        </authorList>
    </citation>
    <scope>IDENTIFICATION</scope>
</reference>
<evidence type="ECO:0000313" key="2">
    <source>
        <dbReference type="WBParaSite" id="ES5_v2.g24704.t1"/>
    </source>
</evidence>
<name>A0AC34G5E0_9BILA</name>
<sequence>RMVELIPLIIFFLPTLSGFTASYFTRTSVDTWYPKLKKPPFSPPRIAFPIVWTSLYILMGISGYNIWTTTNGHAHPAKTWFFVQLFFNFMWSMCFFYLRGMKLAFADIIALDISVFLWIQASYAVQPWIGLLQVPYFLWISFATILNASYIYLNN</sequence>
<protein>
    <submittedName>
        <fullName evidence="2">Tryptophan-rich sensory protein</fullName>
    </submittedName>
</protein>
<dbReference type="Proteomes" id="UP000887579">
    <property type="component" value="Unplaced"/>
</dbReference>
<evidence type="ECO:0000313" key="1">
    <source>
        <dbReference type="Proteomes" id="UP000887579"/>
    </source>
</evidence>
<organism evidence="1 2">
    <name type="scientific">Panagrolaimus sp. ES5</name>
    <dbReference type="NCBI Taxonomy" id="591445"/>
    <lineage>
        <taxon>Eukaryota</taxon>
        <taxon>Metazoa</taxon>
        <taxon>Ecdysozoa</taxon>
        <taxon>Nematoda</taxon>
        <taxon>Chromadorea</taxon>
        <taxon>Rhabditida</taxon>
        <taxon>Tylenchina</taxon>
        <taxon>Panagrolaimomorpha</taxon>
        <taxon>Panagrolaimoidea</taxon>
        <taxon>Panagrolaimidae</taxon>
        <taxon>Panagrolaimus</taxon>
    </lineage>
</organism>